<dbReference type="Gene3D" id="2.60.40.1730">
    <property type="entry name" value="tricorn interacting facor f3 domain"/>
    <property type="match status" value="2"/>
</dbReference>
<keyword evidence="3 8" id="KW-0479">Metal-binding</keyword>
<evidence type="ECO:0000256" key="4">
    <source>
        <dbReference type="ARBA" id="ARBA00022801"/>
    </source>
</evidence>
<dbReference type="Gene3D" id="1.10.390.10">
    <property type="entry name" value="Neutral Protease Domain 2"/>
    <property type="match status" value="2"/>
</dbReference>
<evidence type="ECO:0000259" key="11">
    <source>
        <dbReference type="Pfam" id="PF11838"/>
    </source>
</evidence>
<dbReference type="InterPro" id="IPR050344">
    <property type="entry name" value="Peptidase_M1_aminopeptidases"/>
</dbReference>
<evidence type="ECO:0000256" key="8">
    <source>
        <dbReference type="PIRSR" id="PIRSR634016-3"/>
    </source>
</evidence>
<dbReference type="Pfam" id="PF11838">
    <property type="entry name" value="ERAP1_C"/>
    <property type="match status" value="2"/>
</dbReference>
<dbReference type="InterPro" id="IPR014782">
    <property type="entry name" value="Peptidase_M1_dom"/>
</dbReference>
<dbReference type="GO" id="GO:0008270">
    <property type="term" value="F:zinc ion binding"/>
    <property type="evidence" value="ECO:0007669"/>
    <property type="project" value="InterPro"/>
</dbReference>
<dbReference type="SUPFAM" id="SSF63737">
    <property type="entry name" value="Leukotriene A4 hydrolase N-terminal domain"/>
    <property type="match status" value="2"/>
</dbReference>
<dbReference type="GO" id="GO:0043171">
    <property type="term" value="P:peptide catabolic process"/>
    <property type="evidence" value="ECO:0007669"/>
    <property type="project" value="TreeGrafter"/>
</dbReference>
<evidence type="ECO:0000256" key="5">
    <source>
        <dbReference type="ARBA" id="ARBA00022833"/>
    </source>
</evidence>
<dbReference type="InterPro" id="IPR045357">
    <property type="entry name" value="Aminopeptidase_N-like_N"/>
</dbReference>
<dbReference type="InterPro" id="IPR001930">
    <property type="entry name" value="Peptidase_M1"/>
</dbReference>
<comment type="cofactor">
    <cofactor evidence="8">
        <name>Zn(2+)</name>
        <dbReference type="ChEBI" id="CHEBI:29105"/>
    </cofactor>
    <text evidence="8">Binds 1 zinc ion per subunit.</text>
</comment>
<dbReference type="PANTHER" id="PTHR11533">
    <property type="entry name" value="PROTEASE M1 ZINC METALLOPROTEASE"/>
    <property type="match status" value="1"/>
</dbReference>
<feature type="binding site" evidence="8">
    <location>
        <position position="389"/>
    </location>
    <ligand>
        <name>Zn(2+)</name>
        <dbReference type="ChEBI" id="CHEBI:29105"/>
        <note>catalytic</note>
    </ligand>
</feature>
<dbReference type="InterPro" id="IPR042097">
    <property type="entry name" value="Aminopeptidase_N-like_N_sf"/>
</dbReference>
<dbReference type="CDD" id="cd09601">
    <property type="entry name" value="M1_APN-Q_like"/>
    <property type="match status" value="2"/>
</dbReference>
<dbReference type="Pfam" id="PF17900">
    <property type="entry name" value="Peptidase_M1_N"/>
    <property type="match status" value="2"/>
</dbReference>
<dbReference type="GO" id="GO:0070006">
    <property type="term" value="F:metalloaminopeptidase activity"/>
    <property type="evidence" value="ECO:0007669"/>
    <property type="project" value="TreeGrafter"/>
</dbReference>
<protein>
    <submittedName>
        <fullName evidence="15">Thyrotropin-releasing hormone-degrading ectoenzyme</fullName>
    </submittedName>
</protein>
<feature type="domain" description="ERAP1-like C-terminal" evidence="11">
    <location>
        <begin position="611"/>
        <end position="927"/>
    </location>
</feature>
<evidence type="ECO:0000256" key="6">
    <source>
        <dbReference type="ARBA" id="ARBA00023049"/>
    </source>
</evidence>
<reference evidence="13 14" key="2">
    <citation type="submission" date="2018-11" db="EMBL/GenBank/DDBJ databases">
        <authorList>
            <consortium name="Pathogen Informatics"/>
        </authorList>
    </citation>
    <scope>NUCLEOTIDE SEQUENCE [LARGE SCALE GENOMIC DNA]</scope>
</reference>
<evidence type="ECO:0000256" key="7">
    <source>
        <dbReference type="PIRSR" id="PIRSR634016-1"/>
    </source>
</evidence>
<dbReference type="GO" id="GO:0006508">
    <property type="term" value="P:proteolysis"/>
    <property type="evidence" value="ECO:0007669"/>
    <property type="project" value="UniProtKB-KW"/>
</dbReference>
<evidence type="ECO:0000256" key="3">
    <source>
        <dbReference type="ARBA" id="ARBA00022723"/>
    </source>
</evidence>
<dbReference type="Pfam" id="PF01433">
    <property type="entry name" value="Peptidase_M1"/>
    <property type="match status" value="2"/>
</dbReference>
<sequence>MEQLSAGGCEQAWLPFSSFLTDEHSQPSLSNERTLQSKLALDLPGTQGERMRRIPEVITPLHYYVRIRPYFPNPYTDLPQGRNMTFDGTQTFIFQVKKATPTITIHSLDLTYSSMKIFDDNGTLIEENPQHSFNETLHHLIITPRTALTVGRNYMMQFQYEGNINDYLTAGLYYTSFTDIDGTVHWIVVTHMEPARARFVFPCLDEPAYKAIFHITLIYPNGLVALANTMERTPVPAKAYGNGWNAMRFPPTLQMSTYLVAFAVGPFVSQQTYDEAGTLVRIWGWTGQEKYLEFAAEVSAKCLYKMGVYTNFKYPMFKSDQLGLPQFVAGAMENYGLIIYKYQFIAYDPNVQSTFYKQAAARVMCHELSHQWFGDTVTALWWDDLFLQEGFAAYFENYGLRMALPEQIPFLEGKFLAESRQRGFQADASLSYPSHPIFDANGPFFDFITYLKGASMLRMIRSLIGPDAFQTALQEYIAKYKFSSANHTMLFDLFTSVSTGVKDWCGRPFDANAFFDPWFVQQGFPEVMVVNNQLMGASVITQQPFNAYETLPPSPVYNYSWPIPLFYRFYMDFYKTQIASFQWLSPAYENCGATNMKSSVQNRAVHWDFDNANASAFVRVEYDDIGYDRLMQRLRAKPGEFSLADKATLISDRFAFLQRQIERGEPFSFKRLIDVLTAVLPNSPNYGVMGLSQDIIDMLELLFLDGPDYGLFQRFIRKVLTDNYKQLQWDVTGDWDRDVTRYLILPYAVRYDVDDAVAKGNTHFGEFLKQCEGTTNGVDTCNKVHPDLRIAAYCAGIKTGTTADFDRLMELMDQQYKNNFYFYQEYYAMFEGMSCTTRQSDMNRLIKRILNIVRFPQDKYKLARLPYDIIIKNPMAGEWMGKYLLNNANDAKEVLDSPNFEEYLRSMTSVWYTKARLALMQTIRDKLSPQATPGQKELLEKYYNITAQHVDWRSKHYPDLSRVFYNEYVIGPFDMENWNTRLPTGLKPLSYDIKIKPHIPGSAKYPWYKNMTFEGSVEMNFTAIQPVSDYITLNSHRMVVEASDITLQRADGLGQVYTFETIEKDFEFGLFHFSPSASVRNKTRFVFAFLKIPLPSGLTLTPGVTWTLSIKYTGFIFGNPSKGVYTNTNFFEFNGKMAWIFSTYFESGPSARSLVPCFDQPNYKATWQLSIQHPADMIALSNMPDTGFTVHEEGWAVTSFQRTPLMSSYLLAVAAGHFASLQTVSQTEVLVRAWAWTGMERYAEKALMTAAGTVDFLATHFDFPYMLPKLDVLALPQYTTMRGAEEHWGFIHILYNYMLADPAYATSSDYAEIASITAHETVHQWFGNLVTLEFWPNIFLNEAFANYWETNGANHTFPEQAANSKLERFFKAYSGFNIDSSASTSKPLVPDKPKYFSGIPYNKGATLLHMLNQALGAPVFQAGLRSYLRKYQYGNAAAADLYASLTEAARANNVIGWNNQLLDVGELMGAWTYQATYPVLKVVTQGQQVTYSQEPYILDTSSLQPTNYSYLWNIPVHTQTPKGMQFHYFTGKDGTDSFWRRTFDGQWQIDNAELGGFFRVWYDDTTWAPIQKQLETDPFVFDVLTRAQLVSDTVSLHQRGSLKWDRVMQIGLYLVKETEYAPYYAFRSVINNFITMLTATDTSNANDMETWNVVKKYITKIIGPLYDRVGWANTSDWTQNMLATWVTEYACRLDYSHCRSQASLKFLDFYTDCALTESPSGVCNSVVPDLRRSQYCWGVHRNPGKIDLVKTMYQWFIDNSKYFNRDTENMLEAQACITDQTVLNGLVNDALVGKLPTTMIAHLGDRDETKRLLWNYFIANQDAVSFGVPDFADYMSAAMVKWNSVDDLKLATDFLSSANGMKLSSDEQNAIRNAMNTVQSRLNWRAQNEASIVSWLKNNVAKLYD</sequence>
<name>A0A183UF89_TOXCA</name>
<feature type="domain" description="Aminopeptidase N-like N-terminal" evidence="12">
    <location>
        <begin position="60"/>
        <end position="259"/>
    </location>
</feature>
<dbReference type="GO" id="GO:0042277">
    <property type="term" value="F:peptide binding"/>
    <property type="evidence" value="ECO:0007669"/>
    <property type="project" value="TreeGrafter"/>
</dbReference>
<feature type="binding site" evidence="8">
    <location>
        <position position="366"/>
    </location>
    <ligand>
        <name>Zn(2+)</name>
        <dbReference type="ChEBI" id="CHEBI:29105"/>
        <note>catalytic</note>
    </ligand>
</feature>
<evidence type="ECO:0000259" key="10">
    <source>
        <dbReference type="Pfam" id="PF01433"/>
    </source>
</evidence>
<evidence type="ECO:0000313" key="15">
    <source>
        <dbReference type="WBParaSite" id="TCNE_0000715901-mRNA-1"/>
    </source>
</evidence>
<dbReference type="EMBL" id="UYWY01019626">
    <property type="protein sequence ID" value="VDM38480.1"/>
    <property type="molecule type" value="Genomic_DNA"/>
</dbReference>
<dbReference type="GO" id="GO:0005737">
    <property type="term" value="C:cytoplasm"/>
    <property type="evidence" value="ECO:0007669"/>
    <property type="project" value="TreeGrafter"/>
</dbReference>
<dbReference type="PRINTS" id="PR00756">
    <property type="entry name" value="ALADIPTASE"/>
</dbReference>
<dbReference type="WBParaSite" id="TCNE_0000715901-mRNA-1">
    <property type="protein sequence ID" value="TCNE_0000715901-mRNA-1"/>
    <property type="gene ID" value="TCNE_0000715901"/>
</dbReference>
<evidence type="ECO:0000313" key="14">
    <source>
        <dbReference type="Proteomes" id="UP000050794"/>
    </source>
</evidence>
<evidence type="ECO:0000256" key="9">
    <source>
        <dbReference type="PIRSR" id="PIRSR634016-4"/>
    </source>
</evidence>
<keyword evidence="5 8" id="KW-0862">Zinc</keyword>
<evidence type="ECO:0000256" key="1">
    <source>
        <dbReference type="ARBA" id="ARBA00010136"/>
    </source>
</evidence>
<dbReference type="InterPro" id="IPR027268">
    <property type="entry name" value="Peptidase_M4/M1_CTD_sf"/>
</dbReference>
<gene>
    <name evidence="13" type="ORF">TCNE_LOCUS7159</name>
</gene>
<dbReference type="PANTHER" id="PTHR11533:SF293">
    <property type="entry name" value="AMINOPEPTIDASE-2-RELATED"/>
    <property type="match status" value="1"/>
</dbReference>
<feature type="domain" description="Peptidase M1 membrane alanine aminopeptidase" evidence="10">
    <location>
        <begin position="1247"/>
        <end position="1471"/>
    </location>
</feature>
<proteinExistence type="inferred from homology"/>
<evidence type="ECO:0000259" key="12">
    <source>
        <dbReference type="Pfam" id="PF17900"/>
    </source>
</evidence>
<dbReference type="InterPro" id="IPR034016">
    <property type="entry name" value="M1_APN-typ"/>
</dbReference>
<dbReference type="GO" id="GO:0005615">
    <property type="term" value="C:extracellular space"/>
    <property type="evidence" value="ECO:0007669"/>
    <property type="project" value="TreeGrafter"/>
</dbReference>
<keyword evidence="6" id="KW-0482">Metalloprotease</keyword>
<dbReference type="Proteomes" id="UP000050794">
    <property type="component" value="Unassembled WGS sequence"/>
</dbReference>
<feature type="domain" description="ERAP1-like C-terminal" evidence="11">
    <location>
        <begin position="1551"/>
        <end position="1862"/>
    </location>
</feature>
<evidence type="ECO:0000313" key="13">
    <source>
        <dbReference type="EMBL" id="VDM38480.1"/>
    </source>
</evidence>
<feature type="site" description="Transition state stabilizer" evidence="9">
    <location>
        <position position="450"/>
    </location>
</feature>
<dbReference type="InterPro" id="IPR024571">
    <property type="entry name" value="ERAP1-like_C_dom"/>
</dbReference>
<organism evidence="14 15">
    <name type="scientific">Toxocara canis</name>
    <name type="common">Canine roundworm</name>
    <dbReference type="NCBI Taxonomy" id="6265"/>
    <lineage>
        <taxon>Eukaryota</taxon>
        <taxon>Metazoa</taxon>
        <taxon>Ecdysozoa</taxon>
        <taxon>Nematoda</taxon>
        <taxon>Chromadorea</taxon>
        <taxon>Rhabditida</taxon>
        <taxon>Spirurina</taxon>
        <taxon>Ascaridomorpha</taxon>
        <taxon>Ascaridoidea</taxon>
        <taxon>Toxocaridae</taxon>
        <taxon>Toxocara</taxon>
    </lineage>
</organism>
<feature type="domain" description="Peptidase M1 membrane alanine aminopeptidase" evidence="10">
    <location>
        <begin position="294"/>
        <end position="509"/>
    </location>
</feature>
<dbReference type="GO" id="GO:0016020">
    <property type="term" value="C:membrane"/>
    <property type="evidence" value="ECO:0007669"/>
    <property type="project" value="TreeGrafter"/>
</dbReference>
<dbReference type="SUPFAM" id="SSF55486">
    <property type="entry name" value="Metalloproteases ('zincins'), catalytic domain"/>
    <property type="match status" value="2"/>
</dbReference>
<keyword evidence="14" id="KW-1185">Reference proteome</keyword>
<keyword evidence="4" id="KW-0378">Hydrolase</keyword>
<keyword evidence="2" id="KW-0645">Protease</keyword>
<reference evidence="15" key="1">
    <citation type="submission" date="2016-06" db="UniProtKB">
        <authorList>
            <consortium name="WormBaseParasite"/>
        </authorList>
    </citation>
    <scope>IDENTIFICATION</scope>
</reference>
<comment type="similarity">
    <text evidence="1">Belongs to the peptidase M1 family.</text>
</comment>
<dbReference type="Gene3D" id="1.25.50.20">
    <property type="match status" value="2"/>
</dbReference>
<feature type="active site" description="Proton acceptor" evidence="7">
    <location>
        <position position="367"/>
    </location>
</feature>
<accession>A0A183UF89</accession>
<feature type="binding site" evidence="8">
    <location>
        <position position="370"/>
    </location>
    <ligand>
        <name>Zn(2+)</name>
        <dbReference type="ChEBI" id="CHEBI:29105"/>
        <note>catalytic</note>
    </ligand>
</feature>
<dbReference type="Gene3D" id="2.60.40.1910">
    <property type="match status" value="1"/>
</dbReference>
<evidence type="ECO:0000256" key="2">
    <source>
        <dbReference type="ARBA" id="ARBA00022670"/>
    </source>
</evidence>
<feature type="domain" description="Aminopeptidase N-like N-terminal" evidence="12">
    <location>
        <begin position="987"/>
        <end position="1210"/>
    </location>
</feature>